<name>A0A6L5G8J1_9ACTN</name>
<evidence type="ECO:0000256" key="3">
    <source>
        <dbReference type="ARBA" id="ARBA00022729"/>
    </source>
</evidence>
<evidence type="ECO:0000256" key="1">
    <source>
        <dbReference type="ARBA" id="ARBA00008520"/>
    </source>
</evidence>
<proteinExistence type="inferred from homology"/>
<dbReference type="SUPFAM" id="SSF53850">
    <property type="entry name" value="Periplasmic binding protein-like II"/>
    <property type="match status" value="1"/>
</dbReference>
<accession>A0A6L5G8J1</accession>
<dbReference type="PANTHER" id="PTHR43649:SF34">
    <property type="entry name" value="ABC TRANSPORTER PERIPLASMIC-BINDING PROTEIN YCJN-RELATED"/>
    <property type="match status" value="1"/>
</dbReference>
<sequence>MPLPRQAAGRTRGRRGPGHAAHRTIGRRALVHGGAGLIGGVLLGTGYVLGRWRPDDDMEDLGGGRLRLLTGRDDTANGQRGLLVDQWNLLHPRHQVEVVELPGVADLQYSAMHAALQSGDPNVDAVNLDIAWIAEFAEAGYLRELERVDTDGFLDGPLEAGRIDGRLLALPFNTDVGMLYYRVGEDPTAGELRPEDAEAITDWAELRRLAAGMALSGGFDGGIAMQLDAYEGFTVNVWEYLLANGVEPDVDDGAMDFAEDGRAVAYLGRLWEDLRPEGDGPPVILWDSLRFGEDASLAAFREGRTPFLRHWPRAYRVLSSCELGFTVGAVPMPGRVLGGQNLAVSAASRAPNATRRLIEFLTGPAAQQLLFERGGFAATRDEPFYDAAAQTAGLEEAVGCDDGTGPRGDAAQLFKALTGSVPWLPDESEVAPPGHRPAVTRYTRYSRVFQEVVHPLLLNGEPLDSDSEASGLSDLAGRLEDASAGK</sequence>
<dbReference type="InterPro" id="IPR006059">
    <property type="entry name" value="SBP"/>
</dbReference>
<dbReference type="AlphaFoldDB" id="A0A6L5G8J1"/>
<reference evidence="5 6" key="1">
    <citation type="submission" date="2019-10" db="EMBL/GenBank/DDBJ databases">
        <title>Glycomyces albidus sp. nov., a novel actinomycete isolated from rhizosphere soil of wheat (Triticum aestivum L.).</title>
        <authorList>
            <person name="Qian L."/>
        </authorList>
    </citation>
    <scope>NUCLEOTIDE SEQUENCE [LARGE SCALE GENOMIC DNA]</scope>
    <source>
        <strain evidence="5 6">NEAU-7082</strain>
    </source>
</reference>
<evidence type="ECO:0000256" key="2">
    <source>
        <dbReference type="ARBA" id="ARBA00022448"/>
    </source>
</evidence>
<dbReference type="Proteomes" id="UP000477750">
    <property type="component" value="Unassembled WGS sequence"/>
</dbReference>
<feature type="region of interest" description="Disordered" evidence="4">
    <location>
        <begin position="1"/>
        <end position="22"/>
    </location>
</feature>
<keyword evidence="3" id="KW-0732">Signal</keyword>
<evidence type="ECO:0000313" key="5">
    <source>
        <dbReference type="EMBL" id="MQM25931.1"/>
    </source>
</evidence>
<feature type="region of interest" description="Disordered" evidence="4">
    <location>
        <begin position="460"/>
        <end position="486"/>
    </location>
</feature>
<comment type="caution">
    <text evidence="5">The sequence shown here is derived from an EMBL/GenBank/DDBJ whole genome shotgun (WGS) entry which is preliminary data.</text>
</comment>
<evidence type="ECO:0000313" key="6">
    <source>
        <dbReference type="Proteomes" id="UP000477750"/>
    </source>
</evidence>
<dbReference type="Gene3D" id="3.40.190.10">
    <property type="entry name" value="Periplasmic binding protein-like II"/>
    <property type="match status" value="2"/>
</dbReference>
<protein>
    <submittedName>
        <fullName evidence="5">Extracellular solute-binding protein</fullName>
    </submittedName>
</protein>
<gene>
    <name evidence="5" type="ORF">GFD30_10175</name>
</gene>
<feature type="compositionally biased region" description="Low complexity" evidence="4">
    <location>
        <begin position="1"/>
        <end position="10"/>
    </location>
</feature>
<organism evidence="5 6">
    <name type="scientific">Glycomyces albidus</name>
    <dbReference type="NCBI Taxonomy" id="2656774"/>
    <lineage>
        <taxon>Bacteria</taxon>
        <taxon>Bacillati</taxon>
        <taxon>Actinomycetota</taxon>
        <taxon>Actinomycetes</taxon>
        <taxon>Glycomycetales</taxon>
        <taxon>Glycomycetaceae</taxon>
        <taxon>Glycomyces</taxon>
    </lineage>
</organism>
<dbReference type="RefSeq" id="WP_153025094.1">
    <property type="nucleotide sequence ID" value="NZ_WIAO01000010.1"/>
</dbReference>
<dbReference type="EMBL" id="WIAO01000010">
    <property type="protein sequence ID" value="MQM25931.1"/>
    <property type="molecule type" value="Genomic_DNA"/>
</dbReference>
<dbReference type="Pfam" id="PF13416">
    <property type="entry name" value="SBP_bac_8"/>
    <property type="match status" value="1"/>
</dbReference>
<comment type="similarity">
    <text evidence="1">Belongs to the bacterial solute-binding protein 1 family.</text>
</comment>
<dbReference type="InterPro" id="IPR050490">
    <property type="entry name" value="Bact_solute-bd_prot1"/>
</dbReference>
<feature type="compositionally biased region" description="Basic residues" evidence="4">
    <location>
        <begin position="11"/>
        <end position="22"/>
    </location>
</feature>
<keyword evidence="2" id="KW-0813">Transport</keyword>
<feature type="compositionally biased region" description="Basic and acidic residues" evidence="4">
    <location>
        <begin position="477"/>
        <end position="486"/>
    </location>
</feature>
<keyword evidence="6" id="KW-1185">Reference proteome</keyword>
<dbReference type="PANTHER" id="PTHR43649">
    <property type="entry name" value="ARABINOSE-BINDING PROTEIN-RELATED"/>
    <property type="match status" value="1"/>
</dbReference>
<evidence type="ECO:0000256" key="4">
    <source>
        <dbReference type="SAM" id="MobiDB-lite"/>
    </source>
</evidence>